<accession>A0ABU3MVS8</accession>
<keyword evidence="2" id="KW-0812">Transmembrane</keyword>
<feature type="compositionally biased region" description="Pro residues" evidence="1">
    <location>
        <begin position="255"/>
        <end position="277"/>
    </location>
</feature>
<evidence type="ECO:0000256" key="2">
    <source>
        <dbReference type="SAM" id="Phobius"/>
    </source>
</evidence>
<feature type="compositionally biased region" description="Basic and acidic residues" evidence="1">
    <location>
        <begin position="278"/>
        <end position="288"/>
    </location>
</feature>
<feature type="compositionally biased region" description="Pro residues" evidence="1">
    <location>
        <begin position="228"/>
        <end position="244"/>
    </location>
</feature>
<evidence type="ECO:0000313" key="3">
    <source>
        <dbReference type="EMBL" id="MDT8505672.1"/>
    </source>
</evidence>
<comment type="caution">
    <text evidence="3">The sequence shown here is derived from an EMBL/GenBank/DDBJ whole genome shotgun (WGS) entry which is preliminary data.</text>
</comment>
<keyword evidence="4" id="KW-1185">Reference proteome</keyword>
<dbReference type="RefSeq" id="WP_268380265.1">
    <property type="nucleotide sequence ID" value="NZ_JAPQTC020000004.1"/>
</dbReference>
<name>A0ABU3MVS8_9BURK</name>
<keyword evidence="2" id="KW-1133">Transmembrane helix</keyword>
<dbReference type="Proteomes" id="UP001074635">
    <property type="component" value="Unassembled WGS sequence"/>
</dbReference>
<proteinExistence type="predicted"/>
<feature type="region of interest" description="Disordered" evidence="1">
    <location>
        <begin position="224"/>
        <end position="298"/>
    </location>
</feature>
<evidence type="ECO:0000256" key="1">
    <source>
        <dbReference type="SAM" id="MobiDB-lite"/>
    </source>
</evidence>
<gene>
    <name evidence="3" type="ORF">OYC61_015320</name>
</gene>
<dbReference type="SUPFAM" id="SSF53300">
    <property type="entry name" value="vWA-like"/>
    <property type="match status" value="1"/>
</dbReference>
<dbReference type="EMBL" id="JAPQTC020000004">
    <property type="protein sequence ID" value="MDT8505672.1"/>
    <property type="molecule type" value="Genomic_DNA"/>
</dbReference>
<feature type="transmembrane region" description="Helical" evidence="2">
    <location>
        <begin position="177"/>
        <end position="198"/>
    </location>
</feature>
<sequence>MQRVILDSVGPSPAYQQHQHALNVLKRQDEPLTHLFSTYQADGSETTAWWTGMQGQAVPKSSLSAAQQQALDARYQQSLDRIEVLSRQLQEQGATQDAQALQALLKDVSAKGAVYSVGGKPLLLMSENPALSPEPLFESYQKRVSPPPPVSSAVPAAAAVGAGAAATTVATSKGRPWLWFLLAALLALLLALFLSWWFKWPPGWWDKDVVPVEPPAVVKPDPVVEEPVVPPAPPPEEPVTPVPEPEPEPVNVEPVPEPVVEEPPAPPPAPEPPPKPEPPSKPKPEPKPGPKVSSDPNFVCAQDEKGEVLKPEVYIIFDSSMSMLLSVNAKIQDEEWFFSQDLDDMGSWSDYATQRARTLFQGTSRIDAARSAFSSMVDSLPAGQDLHLVTFAQQCAAPNYQGRFTTAQRGRLKSLIQNIEAKDSTNLVQSLNLAASRVDGVNRDALIVLFVDGNDGCDQDICAVSRSIARAKPRLRINVVDITGQGLSACAATATGGVTLAPKQSGQIAKALRDATTDFVKRAEQACK</sequence>
<dbReference type="Gene3D" id="3.40.50.410">
    <property type="entry name" value="von Willebrand factor, type A domain"/>
    <property type="match status" value="1"/>
</dbReference>
<keyword evidence="2" id="KW-0472">Membrane</keyword>
<dbReference type="InterPro" id="IPR036465">
    <property type="entry name" value="vWFA_dom_sf"/>
</dbReference>
<organism evidence="3 4">
    <name type="scientific">Alcaligenes nematophilus</name>
    <dbReference type="NCBI Taxonomy" id="2994643"/>
    <lineage>
        <taxon>Bacteria</taxon>
        <taxon>Pseudomonadati</taxon>
        <taxon>Pseudomonadota</taxon>
        <taxon>Betaproteobacteria</taxon>
        <taxon>Burkholderiales</taxon>
        <taxon>Alcaligenaceae</taxon>
        <taxon>Alcaligenes</taxon>
    </lineage>
</organism>
<protein>
    <submittedName>
        <fullName evidence="3">VWA domain-containing protein</fullName>
    </submittedName>
</protein>
<evidence type="ECO:0000313" key="4">
    <source>
        <dbReference type="Proteomes" id="UP001074635"/>
    </source>
</evidence>
<reference evidence="3" key="1">
    <citation type="submission" date="2023-08" db="EMBL/GenBank/DDBJ databases">
        <title>Study of Resistomes in environmental pathogenic environmental.</title>
        <authorList>
            <person name="Bhattacharjee A."/>
            <person name="Singh A.K."/>
        </authorList>
    </citation>
    <scope>NUCLEOTIDE SEQUENCE</scope>
    <source>
        <strain evidence="3">S1</strain>
    </source>
</reference>